<dbReference type="InterPro" id="IPR023578">
    <property type="entry name" value="Ras_GEF_dom_sf"/>
</dbReference>
<evidence type="ECO:0000259" key="3">
    <source>
        <dbReference type="PROSITE" id="PS50009"/>
    </source>
</evidence>
<accession>A0A6B2LA23</accession>
<evidence type="ECO:0000256" key="2">
    <source>
        <dbReference type="PROSITE-ProRule" id="PRU00168"/>
    </source>
</evidence>
<dbReference type="InterPro" id="IPR036964">
    <property type="entry name" value="RASGEF_cat_dom_sf"/>
</dbReference>
<proteinExistence type="predicted"/>
<organism evidence="4">
    <name type="scientific">Arcella intermedia</name>
    <dbReference type="NCBI Taxonomy" id="1963864"/>
    <lineage>
        <taxon>Eukaryota</taxon>
        <taxon>Amoebozoa</taxon>
        <taxon>Tubulinea</taxon>
        <taxon>Elardia</taxon>
        <taxon>Arcellinida</taxon>
        <taxon>Sphaerothecina</taxon>
        <taxon>Arcellidae</taxon>
        <taxon>Arcella</taxon>
    </lineage>
</organism>
<dbReference type="EMBL" id="GIBP01004895">
    <property type="protein sequence ID" value="NDV33864.1"/>
    <property type="molecule type" value="Transcribed_RNA"/>
</dbReference>
<feature type="domain" description="Ras-GEF" evidence="3">
    <location>
        <begin position="88"/>
        <end position="317"/>
    </location>
</feature>
<dbReference type="Pfam" id="PF00617">
    <property type="entry name" value="RasGEF"/>
    <property type="match status" value="1"/>
</dbReference>
<evidence type="ECO:0000256" key="1">
    <source>
        <dbReference type="ARBA" id="ARBA00022658"/>
    </source>
</evidence>
<dbReference type="PROSITE" id="PS50009">
    <property type="entry name" value="RASGEF_CAT"/>
    <property type="match status" value="1"/>
</dbReference>
<dbReference type="SMART" id="SM00147">
    <property type="entry name" value="RasGEF"/>
    <property type="match status" value="1"/>
</dbReference>
<dbReference type="AlphaFoldDB" id="A0A6B2LA23"/>
<dbReference type="Gene3D" id="1.10.840.10">
    <property type="entry name" value="Ras guanine-nucleotide exchange factors catalytic domain"/>
    <property type="match status" value="1"/>
</dbReference>
<dbReference type="SUPFAM" id="SSF48366">
    <property type="entry name" value="Ras GEF"/>
    <property type="match status" value="1"/>
</dbReference>
<dbReference type="GO" id="GO:0005085">
    <property type="term" value="F:guanyl-nucleotide exchange factor activity"/>
    <property type="evidence" value="ECO:0007669"/>
    <property type="project" value="UniProtKB-KW"/>
</dbReference>
<dbReference type="InterPro" id="IPR008937">
    <property type="entry name" value="Ras-like_GEF"/>
</dbReference>
<dbReference type="InterPro" id="IPR001895">
    <property type="entry name" value="RASGEF_cat_dom"/>
</dbReference>
<keyword evidence="1 2" id="KW-0344">Guanine-nucleotide releasing factor</keyword>
<reference evidence="4" key="1">
    <citation type="journal article" date="2020" name="J. Eukaryot. Microbiol.">
        <title>De novo Sequencing, Assembly and Annotation of the Transcriptome for the Free-Living Testate Amoeba Arcella intermedia.</title>
        <authorList>
            <person name="Ribeiro G.M."/>
            <person name="Porfirio-Sousa A.L."/>
            <person name="Maurer-Alcala X.X."/>
            <person name="Katz L.A."/>
            <person name="Lahr D.J.G."/>
        </authorList>
    </citation>
    <scope>NUCLEOTIDE SEQUENCE</scope>
</reference>
<dbReference type="PANTHER" id="PTHR23113">
    <property type="entry name" value="GUANINE NUCLEOTIDE EXCHANGE FACTOR"/>
    <property type="match status" value="1"/>
</dbReference>
<protein>
    <recommendedName>
        <fullName evidence="3">Ras-GEF domain-containing protein</fullName>
    </recommendedName>
</protein>
<name>A0A6B2LA23_9EUKA</name>
<evidence type="ECO:0000313" key="4">
    <source>
        <dbReference type="EMBL" id="NDV33864.1"/>
    </source>
</evidence>
<dbReference type="GO" id="GO:0005886">
    <property type="term" value="C:plasma membrane"/>
    <property type="evidence" value="ECO:0007669"/>
    <property type="project" value="TreeGrafter"/>
</dbReference>
<dbReference type="PANTHER" id="PTHR23113:SF368">
    <property type="entry name" value="CELL DIVISION CONTROL PROTEIN 25"/>
    <property type="match status" value="1"/>
</dbReference>
<dbReference type="GO" id="GO:0007265">
    <property type="term" value="P:Ras protein signal transduction"/>
    <property type="evidence" value="ECO:0007669"/>
    <property type="project" value="TreeGrafter"/>
</dbReference>
<dbReference type="Gene3D" id="1.20.870.10">
    <property type="entry name" value="Son of sevenless (SoS) protein Chain: S domain 1"/>
    <property type="match status" value="1"/>
</dbReference>
<sequence length="319" mass="36332">MDPFIQILYEWIELIPTDFKQEGVPEKIKIILLNLKTKNISPSSAETIQICQEKILKPGMTISHGFPAPPPIIPTFFGVGKFGSYDISPMELARQITLKSHVLWSLISPREYLYWNTKDNLSNATNLVNFVNHFNEFSHWSSSFILSGVSPKQRAHYIMHMIDIAAECKNLQNYHILFSILSSLSSSFISRLKKSWALVDPKSKERLDNLLIIMSSTQNFKTFRDILNDLTPPCVPFVGIIVKDMTFIDDGNQTIIHDEMLNVSKLHLFGTVIEGMHRLQQGGFNFSPVIPIQDILELSKDIKEADLWKVSLAVEPRST</sequence>